<dbReference type="AlphaFoldDB" id="A0A1M2VZ12"/>
<feature type="compositionally biased region" description="Polar residues" evidence="1">
    <location>
        <begin position="791"/>
        <end position="808"/>
    </location>
</feature>
<evidence type="ECO:0000313" key="3">
    <source>
        <dbReference type="Proteomes" id="UP000184267"/>
    </source>
</evidence>
<dbReference type="Proteomes" id="UP000184267">
    <property type="component" value="Unassembled WGS sequence"/>
</dbReference>
<organism evidence="2 3">
    <name type="scientific">Trametes pubescens</name>
    <name type="common">White-rot fungus</name>
    <dbReference type="NCBI Taxonomy" id="154538"/>
    <lineage>
        <taxon>Eukaryota</taxon>
        <taxon>Fungi</taxon>
        <taxon>Dikarya</taxon>
        <taxon>Basidiomycota</taxon>
        <taxon>Agaricomycotina</taxon>
        <taxon>Agaricomycetes</taxon>
        <taxon>Polyporales</taxon>
        <taxon>Polyporaceae</taxon>
        <taxon>Trametes</taxon>
    </lineage>
</organism>
<feature type="region of interest" description="Disordered" evidence="1">
    <location>
        <begin position="727"/>
        <end position="759"/>
    </location>
</feature>
<protein>
    <submittedName>
        <fullName evidence="2">Uncharacterized protein</fullName>
    </submittedName>
</protein>
<feature type="region of interest" description="Disordered" evidence="1">
    <location>
        <begin position="627"/>
        <end position="713"/>
    </location>
</feature>
<dbReference type="OrthoDB" id="3158032at2759"/>
<reference evidence="2 3" key="1">
    <citation type="submission" date="2016-10" db="EMBL/GenBank/DDBJ databases">
        <title>Genome sequence of the basidiomycete white-rot fungus Trametes pubescens.</title>
        <authorList>
            <person name="Makela M.R."/>
            <person name="Granchi Z."/>
            <person name="Peng M."/>
            <person name="De Vries R.P."/>
            <person name="Grigoriev I."/>
            <person name="Riley R."/>
            <person name="Hilden K."/>
        </authorList>
    </citation>
    <scope>NUCLEOTIDE SEQUENCE [LARGE SCALE GENOMIC DNA]</scope>
    <source>
        <strain evidence="2 3">FBCC735</strain>
    </source>
</reference>
<keyword evidence="3" id="KW-1185">Reference proteome</keyword>
<evidence type="ECO:0000313" key="2">
    <source>
        <dbReference type="EMBL" id="OJT12752.1"/>
    </source>
</evidence>
<dbReference type="OMA" id="EMVGSWV"/>
<feature type="compositionally biased region" description="Low complexity" evidence="1">
    <location>
        <begin position="658"/>
        <end position="674"/>
    </location>
</feature>
<name>A0A1M2VZ12_TRAPU</name>
<evidence type="ECO:0000256" key="1">
    <source>
        <dbReference type="SAM" id="MobiDB-lite"/>
    </source>
</evidence>
<feature type="region of interest" description="Disordered" evidence="1">
    <location>
        <begin position="786"/>
        <end position="859"/>
    </location>
</feature>
<gene>
    <name evidence="2" type="ORF">TRAPUB_10700</name>
</gene>
<dbReference type="EMBL" id="MNAD01000448">
    <property type="protein sequence ID" value="OJT12752.1"/>
    <property type="molecule type" value="Genomic_DNA"/>
</dbReference>
<proteinExistence type="predicted"/>
<sequence length="859" mass="93249">MAELSSSKINRQLRSLRMKCTSLNALALAPAKPAVSVTYGNSHRNALKRVQDDDGTPPLAILQSLDNFGTRLHLDRAIIENMQLSKRIYEVRDAFRNIVQSVLGPAPSFDHEERGRVLTLTSICSRLIGEHVQSEIEAAFDDLRDSDVLEDGRGTQAMDDLYDQVPPAYRSCMFVAHALTYILEACPHHPTLLSALLDVCLAHNLAPEAQTVLSQLFAVAIKPRAQSTYTCPLTHPAHKNFLSTLRGSCMASLINDRTFARLLVDSLSGPVTTRLHAWTSKAVTRLARDFRERDFDGCFVPLCTGLVHAVVDAKPNAKGGRKGGKGLDDVQAQLYDGAVERLAKWTITMLDRLHTSSPDSMDEYVVCVDFLVAAAPHGLHTSHDTPASPCLADALVCLTAYCVCSQRAISLHPHDLSSLQNVLRSANVKNSTFNDLVSHIFPLPRIELFAMPLAEPEDANTPTPPPTPPTVHGDAIEAVSALATPLRNQGLLKCEAALWLAALQHVEELIAAPTVTQSMTTPGRKLSQSQLYSLRLELMDRMEDAESRCFGGAPGGGIADVAPSEEGEWEWEEMVGSWVLKSPAPALAKKAKNDCLTGKRRKLEAGAPLVLSRPPAGSLIREALTAARRTTDTEPEASASTCRPAPMRTKNPLKRKATSTCTSASSSRAPSRAGSSDDDEENIAPPRKASKSDRKFPGTPAPPRRSSNFTTALADAQMNVISLRAEREAKAKAASKVPRRGPFTSRTSSAPSISAPPAPIAAWRRQSNFTTLLADSQRNVISLREERARKAQQTVRFGQPSSSETMSISDREDDDAPDHWKSDVDPESSPVRGAGVVHPSSDDALDLFAYPDSSPVRSR</sequence>
<comment type="caution">
    <text evidence="2">The sequence shown here is derived from an EMBL/GenBank/DDBJ whole genome shotgun (WGS) entry which is preliminary data.</text>
</comment>
<accession>A0A1M2VZ12</accession>